<dbReference type="Gene3D" id="3.40.20.10">
    <property type="entry name" value="Severin"/>
    <property type="match status" value="1"/>
</dbReference>
<evidence type="ECO:0000256" key="2">
    <source>
        <dbReference type="SAM" id="Phobius"/>
    </source>
</evidence>
<keyword evidence="2" id="KW-0812">Transmembrane</keyword>
<dbReference type="InterPro" id="IPR002108">
    <property type="entry name" value="ADF-H"/>
</dbReference>
<dbReference type="InParanoid" id="C3XQ05"/>
<reference evidence="4" key="1">
    <citation type="journal article" date="2008" name="Nature">
        <title>The amphioxus genome and the evolution of the chordate karyotype.</title>
        <authorList>
            <consortium name="US DOE Joint Genome Institute (JGI-PGF)"/>
            <person name="Putnam N.H."/>
            <person name="Butts T."/>
            <person name="Ferrier D.E.K."/>
            <person name="Furlong R.F."/>
            <person name="Hellsten U."/>
            <person name="Kawashima T."/>
            <person name="Robinson-Rechavi M."/>
            <person name="Shoguchi E."/>
            <person name="Terry A."/>
            <person name="Yu J.-K."/>
            <person name="Benito-Gutierrez E.L."/>
            <person name="Dubchak I."/>
            <person name="Garcia-Fernandez J."/>
            <person name="Gibson-Brown J.J."/>
            <person name="Grigoriev I.V."/>
            <person name="Horton A.C."/>
            <person name="de Jong P.J."/>
            <person name="Jurka J."/>
            <person name="Kapitonov V.V."/>
            <person name="Kohara Y."/>
            <person name="Kuroki Y."/>
            <person name="Lindquist E."/>
            <person name="Lucas S."/>
            <person name="Osoegawa K."/>
            <person name="Pennacchio L.A."/>
            <person name="Salamov A.A."/>
            <person name="Satou Y."/>
            <person name="Sauka-Spengler T."/>
            <person name="Schmutz J."/>
            <person name="Shin-I T."/>
            <person name="Toyoda A."/>
            <person name="Bronner-Fraser M."/>
            <person name="Fujiyama A."/>
            <person name="Holland L.Z."/>
            <person name="Holland P.W.H."/>
            <person name="Satoh N."/>
            <person name="Rokhsar D.S."/>
        </authorList>
    </citation>
    <scope>NUCLEOTIDE SEQUENCE [LARGE SCALE GENOMIC DNA]</scope>
    <source>
        <strain evidence="4">S238N-H82</strain>
        <tissue evidence="4">Testes</tissue>
    </source>
</reference>
<keyword evidence="2" id="KW-0472">Membrane</keyword>
<dbReference type="Pfam" id="PF22633">
    <property type="entry name" value="F5_F8_type_C_2"/>
    <property type="match status" value="1"/>
</dbReference>
<organism evidence="4">
    <name type="scientific">Branchiostoma floridae</name>
    <name type="common">Florida lancelet</name>
    <name type="synonym">Amphioxus</name>
    <dbReference type="NCBI Taxonomy" id="7739"/>
    <lineage>
        <taxon>Eukaryota</taxon>
        <taxon>Metazoa</taxon>
        <taxon>Chordata</taxon>
        <taxon>Cephalochordata</taxon>
        <taxon>Leptocardii</taxon>
        <taxon>Amphioxiformes</taxon>
        <taxon>Branchiostomatidae</taxon>
        <taxon>Branchiostoma</taxon>
    </lineage>
</organism>
<evidence type="ECO:0000313" key="4">
    <source>
        <dbReference type="EMBL" id="EEN70026.1"/>
    </source>
</evidence>
<name>C3XQ05_BRAFL</name>
<dbReference type="SUPFAM" id="SSF49785">
    <property type="entry name" value="Galactose-binding domain-like"/>
    <property type="match status" value="1"/>
</dbReference>
<dbReference type="InterPro" id="IPR008979">
    <property type="entry name" value="Galactose-bd-like_sf"/>
</dbReference>
<feature type="compositionally biased region" description="Basic and acidic residues" evidence="1">
    <location>
        <begin position="53"/>
        <end position="62"/>
    </location>
</feature>
<protein>
    <recommendedName>
        <fullName evidence="3">ADF-H domain-containing protein</fullName>
    </recommendedName>
</protein>
<dbReference type="InterPro" id="IPR029006">
    <property type="entry name" value="ADF-H/Gelsolin-like_dom_sf"/>
</dbReference>
<dbReference type="EMBL" id="GG666451">
    <property type="protein sequence ID" value="EEN70026.1"/>
    <property type="molecule type" value="Genomic_DNA"/>
</dbReference>
<gene>
    <name evidence="4" type="ORF">BRAFLDRAFT_67399</name>
</gene>
<dbReference type="PANTHER" id="PTHR20003:SF8">
    <property type="entry name" value="PROLINE-RICH PROTEIN BSTNI SUBFAMILY 3"/>
    <property type="match status" value="1"/>
</dbReference>
<dbReference type="SUPFAM" id="SSF55753">
    <property type="entry name" value="Actin depolymerizing proteins"/>
    <property type="match status" value="1"/>
</dbReference>
<dbReference type="AlphaFoldDB" id="C3XQ05"/>
<feature type="region of interest" description="Disordered" evidence="1">
    <location>
        <begin position="20"/>
        <end position="68"/>
    </location>
</feature>
<proteinExistence type="predicted"/>
<feature type="domain" description="ADF-H" evidence="3">
    <location>
        <begin position="383"/>
        <end position="429"/>
    </location>
</feature>
<dbReference type="Gene3D" id="2.60.120.260">
    <property type="entry name" value="Galactose-binding domain-like"/>
    <property type="match status" value="1"/>
</dbReference>
<dbReference type="PANTHER" id="PTHR20003">
    <property type="entry name" value="GLYCOPROTEIN-RELATED"/>
    <property type="match status" value="1"/>
</dbReference>
<dbReference type="GO" id="GO:0003779">
    <property type="term" value="F:actin binding"/>
    <property type="evidence" value="ECO:0007669"/>
    <property type="project" value="InterPro"/>
</dbReference>
<dbReference type="Pfam" id="PF00241">
    <property type="entry name" value="Cofilin_ADF"/>
    <property type="match status" value="1"/>
</dbReference>
<keyword evidence="2" id="KW-1133">Transmembrane helix</keyword>
<feature type="transmembrane region" description="Helical" evidence="2">
    <location>
        <begin position="95"/>
        <end position="117"/>
    </location>
</feature>
<sequence>MAYGVAYESPNPLYMSECNSNEHDADNVVPENDNNGNSTEHNVDNVVPGNDNNDIHENRRIPSTDPNMQDTLNRNPTNVPNVPQQARCHCTYGSIGFAVIITALLVALIFFGTWLYANNSVREVKKPALGTPYTNGHPAENATYTNGHPAENATYTNGHPAENTTYTNGLPAESTTYTNGHPPMETTYISDSVSASFGQWLERKSSWLWHYAGLIVRNVEAKKVFDGDTETYWEPTLLEPTIMMDLRSPHTLTRVAVNNFGDTCHDIAAFKLQKNKPSRKHFLNLFNWVDVVSVTDVKAGTKHRQEFGGFQETEQNWRFLVTKTHSCGNTQTNLPRLTELNFYTISSLSGPYPRSKSISNQEVKNYDEVVAAFDEVKQKHTYKCPDTIKIKAKMLHSSSSDALKKKCPATPIQANDRDELNFDEVRDKILKTSQ</sequence>
<evidence type="ECO:0000256" key="1">
    <source>
        <dbReference type="SAM" id="MobiDB-lite"/>
    </source>
</evidence>
<evidence type="ECO:0000259" key="3">
    <source>
        <dbReference type="Pfam" id="PF00241"/>
    </source>
</evidence>
<accession>C3XQ05</accession>